<accession>A0A1R3HKW4</accession>
<dbReference type="AlphaFoldDB" id="A0A1R3HKW4"/>
<gene>
    <name evidence="1" type="ORF">CCACVL1_18592</name>
</gene>
<keyword evidence="2" id="KW-1185">Reference proteome</keyword>
<dbReference type="Gramene" id="OMO70904">
    <property type="protein sequence ID" value="OMO70904"/>
    <property type="gene ID" value="CCACVL1_18592"/>
</dbReference>
<sequence>MVFASTWAEAAAFSFRNRTTAAASSSTTTGDIVSSS</sequence>
<protein>
    <submittedName>
        <fullName evidence="1">Uncharacterized protein</fullName>
    </submittedName>
</protein>
<name>A0A1R3HKW4_COCAP</name>
<comment type="caution">
    <text evidence="1">The sequence shown here is derived from an EMBL/GenBank/DDBJ whole genome shotgun (WGS) entry which is preliminary data.</text>
</comment>
<proteinExistence type="predicted"/>
<dbReference type="EMBL" id="AWWV01011753">
    <property type="protein sequence ID" value="OMO70904.1"/>
    <property type="molecule type" value="Genomic_DNA"/>
</dbReference>
<evidence type="ECO:0000313" key="2">
    <source>
        <dbReference type="Proteomes" id="UP000188268"/>
    </source>
</evidence>
<evidence type="ECO:0000313" key="1">
    <source>
        <dbReference type="EMBL" id="OMO70904.1"/>
    </source>
</evidence>
<dbReference type="Proteomes" id="UP000188268">
    <property type="component" value="Unassembled WGS sequence"/>
</dbReference>
<reference evidence="1 2" key="1">
    <citation type="submission" date="2013-09" db="EMBL/GenBank/DDBJ databases">
        <title>Corchorus capsularis genome sequencing.</title>
        <authorList>
            <person name="Alam M."/>
            <person name="Haque M.S."/>
            <person name="Islam M.S."/>
            <person name="Emdad E.M."/>
            <person name="Islam M.M."/>
            <person name="Ahmed B."/>
            <person name="Halim A."/>
            <person name="Hossen Q.M.M."/>
            <person name="Hossain M.Z."/>
            <person name="Ahmed R."/>
            <person name="Khan M.M."/>
            <person name="Islam R."/>
            <person name="Rashid M.M."/>
            <person name="Khan S.A."/>
            <person name="Rahman M.S."/>
            <person name="Alam M."/>
        </authorList>
    </citation>
    <scope>NUCLEOTIDE SEQUENCE [LARGE SCALE GENOMIC DNA]</scope>
    <source>
        <strain evidence="2">cv. CVL-1</strain>
        <tissue evidence="1">Whole seedling</tissue>
    </source>
</reference>
<organism evidence="1 2">
    <name type="scientific">Corchorus capsularis</name>
    <name type="common">Jute</name>
    <dbReference type="NCBI Taxonomy" id="210143"/>
    <lineage>
        <taxon>Eukaryota</taxon>
        <taxon>Viridiplantae</taxon>
        <taxon>Streptophyta</taxon>
        <taxon>Embryophyta</taxon>
        <taxon>Tracheophyta</taxon>
        <taxon>Spermatophyta</taxon>
        <taxon>Magnoliopsida</taxon>
        <taxon>eudicotyledons</taxon>
        <taxon>Gunneridae</taxon>
        <taxon>Pentapetalae</taxon>
        <taxon>rosids</taxon>
        <taxon>malvids</taxon>
        <taxon>Malvales</taxon>
        <taxon>Malvaceae</taxon>
        <taxon>Grewioideae</taxon>
        <taxon>Apeibeae</taxon>
        <taxon>Corchorus</taxon>
    </lineage>
</organism>